<feature type="region of interest" description="Disordered" evidence="1">
    <location>
        <begin position="1"/>
        <end position="21"/>
    </location>
</feature>
<sequence>MRKAFSWSGNHQPTSAKPFHKGIMKPLSSQVEAILFSDYFCNLIEI</sequence>
<proteinExistence type="predicted"/>
<reference evidence="2 3" key="1">
    <citation type="submission" date="2015-01" db="EMBL/GenBank/DDBJ databases">
        <title>Genome sequence of Jeotgalibacillus alimentarius.</title>
        <authorList>
            <person name="Goh K.M."/>
            <person name="Chan K.-G."/>
            <person name="Yaakop A.S."/>
            <person name="Ee R."/>
            <person name="Gan H.M."/>
            <person name="Chan C.S."/>
        </authorList>
    </citation>
    <scope>NUCLEOTIDE SEQUENCE [LARGE SCALE GENOMIC DNA]</scope>
    <source>
        <strain evidence="2 3">YKJ-13</strain>
    </source>
</reference>
<dbReference type="AlphaFoldDB" id="A0A0C2V353"/>
<dbReference type="Proteomes" id="UP000031950">
    <property type="component" value="Unassembled WGS sequence"/>
</dbReference>
<protein>
    <submittedName>
        <fullName evidence="2">Uncharacterized protein</fullName>
    </submittedName>
</protein>
<evidence type="ECO:0000256" key="1">
    <source>
        <dbReference type="SAM" id="MobiDB-lite"/>
    </source>
</evidence>
<organism evidence="2 3">
    <name type="scientific">Jeotgalibacillus alimentarius</name>
    <dbReference type="NCBI Taxonomy" id="135826"/>
    <lineage>
        <taxon>Bacteria</taxon>
        <taxon>Bacillati</taxon>
        <taxon>Bacillota</taxon>
        <taxon>Bacilli</taxon>
        <taxon>Bacillales</taxon>
        <taxon>Caryophanaceae</taxon>
        <taxon>Jeotgalibacillus</taxon>
    </lineage>
</organism>
<evidence type="ECO:0000313" key="2">
    <source>
        <dbReference type="EMBL" id="KIL43477.1"/>
    </source>
</evidence>
<dbReference type="STRING" id="135826.KP77_31830"/>
<accession>A0A0C2V353</accession>
<comment type="caution">
    <text evidence="2">The sequence shown here is derived from an EMBL/GenBank/DDBJ whole genome shotgun (WGS) entry which is preliminary data.</text>
</comment>
<name>A0A0C2V353_9BACL</name>
<gene>
    <name evidence="2" type="ORF">KP77_31830</name>
</gene>
<keyword evidence="3" id="KW-1185">Reference proteome</keyword>
<dbReference type="EMBL" id="JXRQ01000029">
    <property type="protein sequence ID" value="KIL43477.1"/>
    <property type="molecule type" value="Genomic_DNA"/>
</dbReference>
<evidence type="ECO:0000313" key="3">
    <source>
        <dbReference type="Proteomes" id="UP000031950"/>
    </source>
</evidence>